<keyword evidence="1" id="KW-0812">Transmembrane</keyword>
<feature type="transmembrane region" description="Helical" evidence="1">
    <location>
        <begin position="6"/>
        <end position="25"/>
    </location>
</feature>
<name>A0A0K2RZE5_9MICC</name>
<feature type="transmembrane region" description="Helical" evidence="1">
    <location>
        <begin position="71"/>
        <end position="91"/>
    </location>
</feature>
<dbReference type="PATRIC" id="fig|43675.28.peg.743"/>
<accession>A0A0K2RZE5</accession>
<evidence type="ECO:0000313" key="3">
    <source>
        <dbReference type="Proteomes" id="UP000066203"/>
    </source>
</evidence>
<reference evidence="3" key="1">
    <citation type="submission" date="2015-08" db="EMBL/GenBank/DDBJ databases">
        <title>Complete genome sequence of Rothia mucilaginosa strain NUM-Rm6536.</title>
        <authorList>
            <person name="Nambu T."/>
        </authorList>
    </citation>
    <scope>NUCLEOTIDE SEQUENCE [LARGE SCALE GENOMIC DNA]</scope>
    <source>
        <strain evidence="3">NUM-Rm6536</strain>
    </source>
</reference>
<proteinExistence type="predicted"/>
<evidence type="ECO:0000313" key="2">
    <source>
        <dbReference type="EMBL" id="BAS19972.1"/>
    </source>
</evidence>
<feature type="transmembrane region" description="Helical" evidence="1">
    <location>
        <begin position="277"/>
        <end position="298"/>
    </location>
</feature>
<gene>
    <name evidence="2" type="ORF">RM6536_0725</name>
</gene>
<dbReference type="Proteomes" id="UP000066203">
    <property type="component" value="Chromosome"/>
</dbReference>
<feature type="transmembrane region" description="Helical" evidence="1">
    <location>
        <begin position="112"/>
        <end position="130"/>
    </location>
</feature>
<protein>
    <submittedName>
        <fullName evidence="2">Integral membrane protein</fullName>
    </submittedName>
</protein>
<feature type="transmembrane region" description="Helical" evidence="1">
    <location>
        <begin position="235"/>
        <end position="257"/>
    </location>
</feature>
<sequence>MLVLGGIFLVLPIISGVLIALTHKLMVRTPQWVQITTGILTVLFAGVLFTAGVFETSSLDGLDFVYDGGQVFPLIVIGIYLAIFLGVDTVLGWSLKHAIHQLASLPPMIAKVLPVLMVSVLFIFVNADLWKLANGLSFPRTWAVLGLMGLLAVFVVVTTSLERTARLLGRYRGDDIARFTANDYERAAALEGGIWNTAQDWVEEKKILEHRPLKVAPWSNLIIIPMIGQIIQATFFMLLVFGFFMGFSSIAISDTTIESWMSIKPEHLKILGVDTNINAVVIKVSMIVAVFSGLSFVATTSSDEKYARSFLKPMIERIKHILIIRDIYLGLLTMPKNEVLIPLEEEKNTEKEAEKV</sequence>
<dbReference type="AlphaFoldDB" id="A0A0K2RZE5"/>
<keyword evidence="1" id="KW-0472">Membrane</keyword>
<dbReference type="RefSeq" id="WP_231917995.1">
    <property type="nucleotide sequence ID" value="NZ_AP014938.1"/>
</dbReference>
<dbReference type="EMBL" id="AP014938">
    <property type="protein sequence ID" value="BAS19972.1"/>
    <property type="molecule type" value="Genomic_DNA"/>
</dbReference>
<feature type="transmembrane region" description="Helical" evidence="1">
    <location>
        <begin position="142"/>
        <end position="161"/>
    </location>
</feature>
<feature type="transmembrane region" description="Helical" evidence="1">
    <location>
        <begin position="32"/>
        <end position="51"/>
    </location>
</feature>
<organism evidence="2">
    <name type="scientific">Rothia mucilaginosa</name>
    <dbReference type="NCBI Taxonomy" id="43675"/>
    <lineage>
        <taxon>Bacteria</taxon>
        <taxon>Bacillati</taxon>
        <taxon>Actinomycetota</taxon>
        <taxon>Actinomycetes</taxon>
        <taxon>Micrococcales</taxon>
        <taxon>Micrococcaceae</taxon>
        <taxon>Rothia</taxon>
    </lineage>
</organism>
<keyword evidence="1" id="KW-1133">Transmembrane helix</keyword>
<evidence type="ECO:0000256" key="1">
    <source>
        <dbReference type="SAM" id="Phobius"/>
    </source>
</evidence>